<dbReference type="HOGENOM" id="CLU_139365_0_0_1"/>
<dbReference type="PhylomeDB" id="E9GUH1"/>
<reference evidence="1 2" key="1">
    <citation type="journal article" date="2011" name="Science">
        <title>The ecoresponsive genome of Daphnia pulex.</title>
        <authorList>
            <person name="Colbourne J.K."/>
            <person name="Pfrender M.E."/>
            <person name="Gilbert D."/>
            <person name="Thomas W.K."/>
            <person name="Tucker A."/>
            <person name="Oakley T.H."/>
            <person name="Tokishita S."/>
            <person name="Aerts A."/>
            <person name="Arnold G.J."/>
            <person name="Basu M.K."/>
            <person name="Bauer D.J."/>
            <person name="Caceres C.E."/>
            <person name="Carmel L."/>
            <person name="Casola C."/>
            <person name="Choi J.H."/>
            <person name="Detter J.C."/>
            <person name="Dong Q."/>
            <person name="Dusheyko S."/>
            <person name="Eads B.D."/>
            <person name="Frohlich T."/>
            <person name="Geiler-Samerotte K.A."/>
            <person name="Gerlach D."/>
            <person name="Hatcher P."/>
            <person name="Jogdeo S."/>
            <person name="Krijgsveld J."/>
            <person name="Kriventseva E.V."/>
            <person name="Kultz D."/>
            <person name="Laforsch C."/>
            <person name="Lindquist E."/>
            <person name="Lopez J."/>
            <person name="Manak J.R."/>
            <person name="Muller J."/>
            <person name="Pangilinan J."/>
            <person name="Patwardhan R.P."/>
            <person name="Pitluck S."/>
            <person name="Pritham E.J."/>
            <person name="Rechtsteiner A."/>
            <person name="Rho M."/>
            <person name="Rogozin I.B."/>
            <person name="Sakarya O."/>
            <person name="Salamov A."/>
            <person name="Schaack S."/>
            <person name="Shapiro H."/>
            <person name="Shiga Y."/>
            <person name="Skalitzky C."/>
            <person name="Smith Z."/>
            <person name="Souvorov A."/>
            <person name="Sung W."/>
            <person name="Tang Z."/>
            <person name="Tsuchiya D."/>
            <person name="Tu H."/>
            <person name="Vos H."/>
            <person name="Wang M."/>
            <person name="Wolf Y.I."/>
            <person name="Yamagata H."/>
            <person name="Yamada T."/>
            <person name="Ye Y."/>
            <person name="Shaw J.R."/>
            <person name="Andrews J."/>
            <person name="Crease T.J."/>
            <person name="Tang H."/>
            <person name="Lucas S.M."/>
            <person name="Robertson H.M."/>
            <person name="Bork P."/>
            <person name="Koonin E.V."/>
            <person name="Zdobnov E.M."/>
            <person name="Grigoriev I.V."/>
            <person name="Lynch M."/>
            <person name="Boore J.L."/>
        </authorList>
    </citation>
    <scope>NUCLEOTIDE SEQUENCE [LARGE SCALE GENOMIC DNA]</scope>
</reference>
<dbReference type="OrthoDB" id="5990211at2759"/>
<organism evidence="1 2">
    <name type="scientific">Daphnia pulex</name>
    <name type="common">Water flea</name>
    <dbReference type="NCBI Taxonomy" id="6669"/>
    <lineage>
        <taxon>Eukaryota</taxon>
        <taxon>Metazoa</taxon>
        <taxon>Ecdysozoa</taxon>
        <taxon>Arthropoda</taxon>
        <taxon>Crustacea</taxon>
        <taxon>Branchiopoda</taxon>
        <taxon>Diplostraca</taxon>
        <taxon>Cladocera</taxon>
        <taxon>Anomopoda</taxon>
        <taxon>Daphniidae</taxon>
        <taxon>Daphnia</taxon>
    </lineage>
</organism>
<keyword evidence="2" id="KW-1185">Reference proteome</keyword>
<dbReference type="PANTHER" id="PTHR46670">
    <property type="entry name" value="ENDO/EXONUCLEASE/PHOSPHATASE DOMAIN-CONTAINING PROTEIN"/>
    <property type="match status" value="1"/>
</dbReference>
<evidence type="ECO:0000313" key="1">
    <source>
        <dbReference type="EMBL" id="EFX76829.1"/>
    </source>
</evidence>
<dbReference type="EMBL" id="GL732566">
    <property type="protein sequence ID" value="EFX76829.1"/>
    <property type="molecule type" value="Genomic_DNA"/>
</dbReference>
<name>E9GUH1_DAPPU</name>
<protein>
    <submittedName>
        <fullName evidence="1">Uncharacterized protein</fullName>
    </submittedName>
</protein>
<dbReference type="AlphaFoldDB" id="E9GUH1"/>
<sequence length="111" mass="13059">MLCTGLPMPNDRFVPRNLKAIDVEQFASDLLSLPLLTEESDDIVRLLEWYNTGFTEVLDKHAPLQKKVFTIRPDNPWKNEDIALTRKKVRRLKRRWRTTGLTINKEILQEV</sequence>
<dbReference type="Proteomes" id="UP000000305">
    <property type="component" value="Unassembled WGS sequence"/>
</dbReference>
<dbReference type="InParanoid" id="E9GUH1"/>
<dbReference type="PANTHER" id="PTHR46670:SF3">
    <property type="entry name" value="ENDONUCLEASE_EXONUCLEASE_PHOSPHATASE DOMAIN-CONTAINING PROTEIN"/>
    <property type="match status" value="1"/>
</dbReference>
<dbReference type="KEGG" id="dpx:DAPPUDRAFT_322065"/>
<accession>E9GUH1</accession>
<evidence type="ECO:0000313" key="2">
    <source>
        <dbReference type="Proteomes" id="UP000000305"/>
    </source>
</evidence>
<gene>
    <name evidence="1" type="ORF">DAPPUDRAFT_322065</name>
</gene>
<proteinExistence type="predicted"/>